<organism evidence="4 5">
    <name type="scientific">Batrachochytrium dendrobatidis (strain JEL423)</name>
    <dbReference type="NCBI Taxonomy" id="403673"/>
    <lineage>
        <taxon>Eukaryota</taxon>
        <taxon>Fungi</taxon>
        <taxon>Fungi incertae sedis</taxon>
        <taxon>Chytridiomycota</taxon>
        <taxon>Chytridiomycota incertae sedis</taxon>
        <taxon>Chytridiomycetes</taxon>
        <taxon>Rhizophydiales</taxon>
        <taxon>Rhizophydiales incertae sedis</taxon>
        <taxon>Batrachochytrium</taxon>
    </lineage>
</organism>
<evidence type="ECO:0000313" key="4">
    <source>
        <dbReference type="EMBL" id="OAJ44534.1"/>
    </source>
</evidence>
<dbReference type="AlphaFoldDB" id="A0A177WY01"/>
<evidence type="ECO:0000313" key="5">
    <source>
        <dbReference type="Proteomes" id="UP000077115"/>
    </source>
</evidence>
<dbReference type="VEuPathDB" id="FungiDB:BDEG_27755"/>
<name>A0A177WY01_BATDL</name>
<feature type="chain" id="PRO_5008077998" evidence="3">
    <location>
        <begin position="21"/>
        <end position="244"/>
    </location>
</feature>
<feature type="compositionally biased region" description="Low complexity" evidence="2">
    <location>
        <begin position="30"/>
        <end position="61"/>
    </location>
</feature>
<keyword evidence="1" id="KW-0175">Coiled coil</keyword>
<dbReference type="STRING" id="403673.A0A177WY01"/>
<sequence>MKLPIAALSSILLVCSVTIANPVVPSTTASTEHVSSTVVPSSTTSTESNPSATPNTNGLDLSRLDSLSVDIEDLLDNYSERKHDHDRHRKECELIRLRLEDQEDLVSHLEEEFDDLKFELQGNGHSDSEYSDDDEMERTEFELQNGYSKLIRLERKDKMCRLKHTRFTRQLKLVKIDLVKSVFGASFNIELLDTYLLLILSHSLVKQYLEGLCSGEQSSACRNDFGQDPDAEQQQQDPDAGQES</sequence>
<feature type="compositionally biased region" description="Low complexity" evidence="2">
    <location>
        <begin position="226"/>
        <end position="244"/>
    </location>
</feature>
<evidence type="ECO:0000256" key="3">
    <source>
        <dbReference type="SAM" id="SignalP"/>
    </source>
</evidence>
<reference evidence="4 5" key="2">
    <citation type="submission" date="2016-05" db="EMBL/GenBank/DDBJ databases">
        <title>Lineage-specific infection strategies underlie the spectrum of fungal disease in amphibians.</title>
        <authorList>
            <person name="Cuomo C.A."/>
            <person name="Farrer R.A."/>
            <person name="James T."/>
            <person name="Longcore J."/>
            <person name="Birren B."/>
        </authorList>
    </citation>
    <scope>NUCLEOTIDE SEQUENCE [LARGE SCALE GENOMIC DNA]</scope>
    <source>
        <strain evidence="4 5">JEL423</strain>
    </source>
</reference>
<dbReference type="Proteomes" id="UP000077115">
    <property type="component" value="Unassembled WGS sequence"/>
</dbReference>
<gene>
    <name evidence="4" type="ORF">BDEG_27755</name>
</gene>
<keyword evidence="3" id="KW-0732">Signal</keyword>
<evidence type="ECO:0000256" key="1">
    <source>
        <dbReference type="SAM" id="Coils"/>
    </source>
</evidence>
<feature type="region of interest" description="Disordered" evidence="2">
    <location>
        <begin position="220"/>
        <end position="244"/>
    </location>
</feature>
<dbReference type="EMBL" id="DS022312">
    <property type="protein sequence ID" value="OAJ44534.1"/>
    <property type="molecule type" value="Genomic_DNA"/>
</dbReference>
<protein>
    <submittedName>
        <fullName evidence="4">Uncharacterized protein</fullName>
    </submittedName>
</protein>
<evidence type="ECO:0000256" key="2">
    <source>
        <dbReference type="SAM" id="MobiDB-lite"/>
    </source>
</evidence>
<accession>A0A177WY01</accession>
<feature type="signal peptide" evidence="3">
    <location>
        <begin position="1"/>
        <end position="20"/>
    </location>
</feature>
<proteinExistence type="predicted"/>
<reference evidence="4 5" key="1">
    <citation type="submission" date="2006-10" db="EMBL/GenBank/DDBJ databases">
        <title>The Genome Sequence of Batrachochytrium dendrobatidis JEL423.</title>
        <authorList>
            <consortium name="The Broad Institute Genome Sequencing Platform"/>
            <person name="Birren B."/>
            <person name="Lander E."/>
            <person name="Galagan J."/>
            <person name="Cuomo C."/>
            <person name="Devon K."/>
            <person name="Jaffe D."/>
            <person name="Butler J."/>
            <person name="Alvarez P."/>
            <person name="Gnerre S."/>
            <person name="Grabherr M."/>
            <person name="Kleber M."/>
            <person name="Mauceli E."/>
            <person name="Brockman W."/>
            <person name="Young S."/>
            <person name="LaButti K."/>
            <person name="Sykes S."/>
            <person name="DeCaprio D."/>
            <person name="Crawford M."/>
            <person name="Koehrsen M."/>
            <person name="Engels R."/>
            <person name="Montgomery P."/>
            <person name="Pearson M."/>
            <person name="Howarth C."/>
            <person name="Larson L."/>
            <person name="White J."/>
            <person name="O'Leary S."/>
            <person name="Kodira C."/>
            <person name="Zeng Q."/>
            <person name="Yandava C."/>
            <person name="Alvarado L."/>
            <person name="Longcore J."/>
            <person name="James T."/>
        </authorList>
    </citation>
    <scope>NUCLEOTIDE SEQUENCE [LARGE SCALE GENOMIC DNA]</scope>
    <source>
        <strain evidence="4 5">JEL423</strain>
    </source>
</reference>
<feature type="region of interest" description="Disordered" evidence="2">
    <location>
        <begin position="26"/>
        <end position="61"/>
    </location>
</feature>
<feature type="coiled-coil region" evidence="1">
    <location>
        <begin position="92"/>
        <end position="119"/>
    </location>
</feature>